<comment type="subcellular location">
    <subcellularLocation>
        <location evidence="1">Cell membrane</location>
        <topology evidence="1">Single-pass membrane protein</topology>
    </subcellularLocation>
    <subcellularLocation>
        <location evidence="7">Cell membrane</location>
        <topology evidence="7">Single-pass type II membrane protein</topology>
    </subcellularLocation>
</comment>
<keyword evidence="7" id="KW-0653">Protein transport</keyword>
<dbReference type="PANTHER" id="PTHR30558:SF7">
    <property type="entry name" value="TOL-PAL SYSTEM PROTEIN TOLR"/>
    <property type="match status" value="1"/>
</dbReference>
<evidence type="ECO:0000256" key="8">
    <source>
        <dbReference type="SAM" id="Phobius"/>
    </source>
</evidence>
<dbReference type="GO" id="GO:0015031">
    <property type="term" value="P:protein transport"/>
    <property type="evidence" value="ECO:0007669"/>
    <property type="project" value="UniProtKB-KW"/>
</dbReference>
<evidence type="ECO:0000256" key="7">
    <source>
        <dbReference type="RuleBase" id="RU003879"/>
    </source>
</evidence>
<gene>
    <name evidence="9" type="ORF">ENJ89_08150</name>
</gene>
<proteinExistence type="inferred from homology"/>
<dbReference type="Gene3D" id="3.30.420.270">
    <property type="match status" value="1"/>
</dbReference>
<dbReference type="EMBL" id="DROD01000522">
    <property type="protein sequence ID" value="HHJ53151.1"/>
    <property type="molecule type" value="Genomic_DNA"/>
</dbReference>
<evidence type="ECO:0000256" key="6">
    <source>
        <dbReference type="ARBA" id="ARBA00023136"/>
    </source>
</evidence>
<keyword evidence="5 8" id="KW-1133">Transmembrane helix</keyword>
<dbReference type="GO" id="GO:0022857">
    <property type="term" value="F:transmembrane transporter activity"/>
    <property type="evidence" value="ECO:0007669"/>
    <property type="project" value="InterPro"/>
</dbReference>
<protein>
    <submittedName>
        <fullName evidence="9">Biopolymer transporter ExbD</fullName>
    </submittedName>
</protein>
<evidence type="ECO:0000256" key="2">
    <source>
        <dbReference type="ARBA" id="ARBA00005811"/>
    </source>
</evidence>
<comment type="similarity">
    <text evidence="2 7">Belongs to the ExbD/TolR family.</text>
</comment>
<keyword evidence="6 8" id="KW-0472">Membrane</keyword>
<dbReference type="Pfam" id="PF02472">
    <property type="entry name" value="ExbD"/>
    <property type="match status" value="1"/>
</dbReference>
<comment type="caution">
    <text evidence="9">The sequence shown here is derived from an EMBL/GenBank/DDBJ whole genome shotgun (WGS) entry which is preliminary data.</text>
</comment>
<keyword evidence="3" id="KW-1003">Cell membrane</keyword>
<sequence>MVRLSSPKKNKVKLDITSLVDVLFILIIFFSVSSTFLEQPGIELDLPQAKTAEGHTIQKIIIYVDKDKNIFLNEQIVSLNNLASEVAELAKLQKDKGITLKADEDVPHGLIIKIMDLLREKGIYKMVISTTKQGE</sequence>
<evidence type="ECO:0000256" key="5">
    <source>
        <dbReference type="ARBA" id="ARBA00022989"/>
    </source>
</evidence>
<reference evidence="9" key="1">
    <citation type="journal article" date="2020" name="mSystems">
        <title>Genome- and Community-Level Interaction Insights into Carbon Utilization and Element Cycling Functions of Hydrothermarchaeota in Hydrothermal Sediment.</title>
        <authorList>
            <person name="Zhou Z."/>
            <person name="Liu Y."/>
            <person name="Xu W."/>
            <person name="Pan J."/>
            <person name="Luo Z.H."/>
            <person name="Li M."/>
        </authorList>
    </citation>
    <scope>NUCLEOTIDE SEQUENCE [LARGE SCALE GENOMIC DNA]</scope>
    <source>
        <strain evidence="9">HyVt-527</strain>
    </source>
</reference>
<name>A0A7V5PQA7_CALAY</name>
<keyword evidence="4 7" id="KW-0812">Transmembrane</keyword>
<evidence type="ECO:0000256" key="3">
    <source>
        <dbReference type="ARBA" id="ARBA00022475"/>
    </source>
</evidence>
<dbReference type="AlphaFoldDB" id="A0A7V5PQA7"/>
<evidence type="ECO:0000256" key="4">
    <source>
        <dbReference type="ARBA" id="ARBA00022692"/>
    </source>
</evidence>
<dbReference type="Proteomes" id="UP000886124">
    <property type="component" value="Unassembled WGS sequence"/>
</dbReference>
<dbReference type="InterPro" id="IPR003400">
    <property type="entry name" value="ExbD"/>
</dbReference>
<dbReference type="GO" id="GO:0005886">
    <property type="term" value="C:plasma membrane"/>
    <property type="evidence" value="ECO:0007669"/>
    <property type="project" value="UniProtKB-SubCell"/>
</dbReference>
<organism evidence="9">
    <name type="scientific">Caldithrix abyssi</name>
    <dbReference type="NCBI Taxonomy" id="187145"/>
    <lineage>
        <taxon>Bacteria</taxon>
        <taxon>Pseudomonadati</taxon>
        <taxon>Calditrichota</taxon>
        <taxon>Calditrichia</taxon>
        <taxon>Calditrichales</taxon>
        <taxon>Calditrichaceae</taxon>
        <taxon>Caldithrix</taxon>
    </lineage>
</organism>
<evidence type="ECO:0000313" key="9">
    <source>
        <dbReference type="EMBL" id="HHJ53151.1"/>
    </source>
</evidence>
<keyword evidence="7" id="KW-0813">Transport</keyword>
<accession>A0A7V5PQA7</accession>
<feature type="transmembrane region" description="Helical" evidence="8">
    <location>
        <begin position="12"/>
        <end position="32"/>
    </location>
</feature>
<dbReference type="PANTHER" id="PTHR30558">
    <property type="entry name" value="EXBD MEMBRANE COMPONENT OF PMF-DRIVEN MACROMOLECULE IMPORT SYSTEM"/>
    <property type="match status" value="1"/>
</dbReference>
<evidence type="ECO:0000256" key="1">
    <source>
        <dbReference type="ARBA" id="ARBA00004162"/>
    </source>
</evidence>